<dbReference type="EMBL" id="JAIVFQ010000078">
    <property type="protein sequence ID" value="MCC5603438.1"/>
    <property type="molecule type" value="Genomic_DNA"/>
</dbReference>
<dbReference type="Proteomes" id="UP001199525">
    <property type="component" value="Unassembled WGS sequence"/>
</dbReference>
<sequence length="31" mass="3921">MYSIRINEQWRICFLWTDENNAYVVEIVDYH</sequence>
<gene>
    <name evidence="1" type="ORF">LC586_30715</name>
</gene>
<reference evidence="1 2" key="1">
    <citation type="journal article" date="2021" name="Microorganisms">
        <title>Genome Evolution of Filamentous Cyanobacterium Nostoc Species: From Facultative Symbiosis to Free Living.</title>
        <authorList>
            <person name="Huo D."/>
            <person name="Li H."/>
            <person name="Cai F."/>
            <person name="Guo X."/>
            <person name="Qiao Z."/>
            <person name="Wang W."/>
            <person name="Yu G."/>
            <person name="Li R."/>
        </authorList>
    </citation>
    <scope>NUCLEOTIDE SEQUENCE [LARGE SCALE GENOMIC DNA]</scope>
    <source>
        <strain evidence="1 2">CHAB 5714</strain>
    </source>
</reference>
<dbReference type="Gene3D" id="3.30.2310.20">
    <property type="entry name" value="RelE-like"/>
    <property type="match status" value="1"/>
</dbReference>
<evidence type="ECO:0000313" key="2">
    <source>
        <dbReference type="Proteomes" id="UP001199525"/>
    </source>
</evidence>
<dbReference type="SUPFAM" id="SSF143011">
    <property type="entry name" value="RelE-like"/>
    <property type="match status" value="1"/>
</dbReference>
<evidence type="ECO:0000313" key="1">
    <source>
        <dbReference type="EMBL" id="MCC5603438.1"/>
    </source>
</evidence>
<dbReference type="InterPro" id="IPR035093">
    <property type="entry name" value="RelE/ParE_toxin_dom_sf"/>
</dbReference>
<keyword evidence="2" id="KW-1185">Reference proteome</keyword>
<organism evidence="1 2">
    <name type="scientific">Nostoc favosum CHAB5714</name>
    <dbReference type="NCBI Taxonomy" id="2780399"/>
    <lineage>
        <taxon>Bacteria</taxon>
        <taxon>Bacillati</taxon>
        <taxon>Cyanobacteriota</taxon>
        <taxon>Cyanophyceae</taxon>
        <taxon>Nostocales</taxon>
        <taxon>Nostocaceae</taxon>
        <taxon>Nostoc</taxon>
        <taxon>Nostoc favosum</taxon>
    </lineage>
</organism>
<name>A0ABS8IH47_9NOSO</name>
<proteinExistence type="predicted"/>
<accession>A0ABS8IH47</accession>
<comment type="caution">
    <text evidence="1">The sequence shown here is derived from an EMBL/GenBank/DDBJ whole genome shotgun (WGS) entry which is preliminary data.</text>
</comment>
<protein>
    <submittedName>
        <fullName evidence="1">Type II toxin-antitoxin system RelE/ParE family toxin</fullName>
    </submittedName>
</protein>